<dbReference type="OrthoDB" id="1662883at2759"/>
<feature type="compositionally biased region" description="Basic and acidic residues" evidence="4">
    <location>
        <begin position="635"/>
        <end position="690"/>
    </location>
</feature>
<feature type="compositionally biased region" description="Polar residues" evidence="4">
    <location>
        <begin position="385"/>
        <end position="428"/>
    </location>
</feature>
<comment type="similarity">
    <text evidence="1">Belongs to the 'GDXG' lipolytic enzyme family.</text>
</comment>
<sequence>MTLNTVTAAFTITPVVCTTFLKHLKRKIKKKNIRDEDDTEAVDDILFEEAFHIVKAFLGLATRNTLDELQAFTNTYIPPPYWAECVPVTIPLPCCNKAADVLINWFGPEQLKEVVGGEKWWQVRGLEGVQAEWIAMKRDWDRLQKSEKAAKRSNRGKGKVNPQFSDRLDNMNKVIYYIHGGILRMARKLGGRAFAVNYRKAPQYPCKVFAEAACIIASLQQTDTLESGPCPLQDVLAAYLYLIHPPPGAPHTAIDPKRLIIAGDSAGGNLALSLLVLLRDMGLPAPAGAVLISPWVDLTHSFPSITQNINTPSTLWPIPTTGPHVVPVSSADPKKMEMGREPTAIKSADKEKPEEHPDGDPPRQGQSDSRQATSGSEDSPDATLHSRTQSSTGPPTIPSFQPSETPTANVTPSPSSGRQRATSDQTPLAHSDSEAKNAQDVPISKLDDKVLESQKVQVDMDGQIFEIRSQFQICATNAQVTHPLVSPLLNSSLGGLPPLYILAGSYEVLRDEIVYLAHRAADPARFPLRPGLINTTRQKENVEKFKQATQVHFQLYDDMCHVLTVFSFTTSANFAYRGIARFAKRVMEHPEAEVGSDPFPATKTGDNFSPLATAALPVSGVPSGVDSKQSPSVTRGDHVGRERTGTDEIKSADDTRLEENPEVRDKAEDGKRPVVDEAARKSHDNTLKEKDDDDDGFYPDLYRRYTPFDLSEEDVPPPAIAGRKDTHDALALIEASFRKPVPLARPKKEKPDLLSPAEQQRVSNKIPTSHGVRLWSSLMSKFMNTNLKRQASRSEPSELLHDRSPDSASINTATPPPGQPA</sequence>
<feature type="compositionally biased region" description="Basic and acidic residues" evidence="4">
    <location>
        <begin position="347"/>
        <end position="361"/>
    </location>
</feature>
<dbReference type="HOGENOM" id="CLU_004893_1_0_1"/>
<feature type="active site" evidence="3">
    <location>
        <position position="265"/>
    </location>
</feature>
<dbReference type="EMBL" id="KN822946">
    <property type="protein sequence ID" value="KIO33836.1"/>
    <property type="molecule type" value="Genomic_DNA"/>
</dbReference>
<evidence type="ECO:0000256" key="4">
    <source>
        <dbReference type="SAM" id="MobiDB-lite"/>
    </source>
</evidence>
<evidence type="ECO:0000313" key="6">
    <source>
        <dbReference type="EMBL" id="KIO33836.1"/>
    </source>
</evidence>
<evidence type="ECO:0000259" key="5">
    <source>
        <dbReference type="Pfam" id="PF07859"/>
    </source>
</evidence>
<feature type="region of interest" description="Disordered" evidence="4">
    <location>
        <begin position="786"/>
        <end position="821"/>
    </location>
</feature>
<evidence type="ECO:0000256" key="1">
    <source>
        <dbReference type="ARBA" id="ARBA00010515"/>
    </source>
</evidence>
<evidence type="ECO:0000313" key="7">
    <source>
        <dbReference type="Proteomes" id="UP000054248"/>
    </source>
</evidence>
<feature type="compositionally biased region" description="Basic and acidic residues" evidence="4">
    <location>
        <begin position="795"/>
        <end position="805"/>
    </location>
</feature>
<organism evidence="6 7">
    <name type="scientific">Tulasnella calospora MUT 4182</name>
    <dbReference type="NCBI Taxonomy" id="1051891"/>
    <lineage>
        <taxon>Eukaryota</taxon>
        <taxon>Fungi</taxon>
        <taxon>Dikarya</taxon>
        <taxon>Basidiomycota</taxon>
        <taxon>Agaricomycotina</taxon>
        <taxon>Agaricomycetes</taxon>
        <taxon>Cantharellales</taxon>
        <taxon>Tulasnellaceae</taxon>
        <taxon>Tulasnella</taxon>
    </lineage>
</organism>
<dbReference type="PROSITE" id="PS01174">
    <property type="entry name" value="LIPASE_GDXG_SER"/>
    <property type="match status" value="1"/>
</dbReference>
<keyword evidence="7" id="KW-1185">Reference proteome</keyword>
<dbReference type="InterPro" id="IPR029058">
    <property type="entry name" value="AB_hydrolase_fold"/>
</dbReference>
<feature type="region of interest" description="Disordered" evidence="4">
    <location>
        <begin position="592"/>
        <end position="698"/>
    </location>
</feature>
<evidence type="ECO:0000256" key="2">
    <source>
        <dbReference type="ARBA" id="ARBA00022801"/>
    </source>
</evidence>
<accession>A0A0C3QVX7</accession>
<dbReference type="STRING" id="1051891.A0A0C3QVX7"/>
<reference evidence="7" key="2">
    <citation type="submission" date="2015-01" db="EMBL/GenBank/DDBJ databases">
        <title>Evolutionary Origins and Diversification of the Mycorrhizal Mutualists.</title>
        <authorList>
            <consortium name="DOE Joint Genome Institute"/>
            <consortium name="Mycorrhizal Genomics Consortium"/>
            <person name="Kohler A."/>
            <person name="Kuo A."/>
            <person name="Nagy L.G."/>
            <person name="Floudas D."/>
            <person name="Copeland A."/>
            <person name="Barry K.W."/>
            <person name="Cichocki N."/>
            <person name="Veneault-Fourrey C."/>
            <person name="LaButti K."/>
            <person name="Lindquist E.A."/>
            <person name="Lipzen A."/>
            <person name="Lundell T."/>
            <person name="Morin E."/>
            <person name="Murat C."/>
            <person name="Riley R."/>
            <person name="Ohm R."/>
            <person name="Sun H."/>
            <person name="Tunlid A."/>
            <person name="Henrissat B."/>
            <person name="Grigoriev I.V."/>
            <person name="Hibbett D.S."/>
            <person name="Martin F."/>
        </authorList>
    </citation>
    <scope>NUCLEOTIDE SEQUENCE [LARGE SCALE GENOMIC DNA]</scope>
    <source>
        <strain evidence="7">MUT 4182</strain>
    </source>
</reference>
<dbReference type="AlphaFoldDB" id="A0A0C3QVX7"/>
<feature type="domain" description="Alpha/beta hydrolase fold-3" evidence="5">
    <location>
        <begin position="469"/>
        <end position="521"/>
    </location>
</feature>
<protein>
    <recommendedName>
        <fullName evidence="5">Alpha/beta hydrolase fold-3 domain-containing protein</fullName>
    </recommendedName>
</protein>
<keyword evidence="2" id="KW-0378">Hydrolase</keyword>
<name>A0A0C3QVX7_9AGAM</name>
<feature type="compositionally biased region" description="Polar residues" evidence="4">
    <location>
        <begin position="364"/>
        <end position="377"/>
    </location>
</feature>
<dbReference type="GO" id="GO:0016787">
    <property type="term" value="F:hydrolase activity"/>
    <property type="evidence" value="ECO:0007669"/>
    <property type="project" value="UniProtKB-KW"/>
</dbReference>
<feature type="region of interest" description="Disordered" evidence="4">
    <location>
        <begin position="741"/>
        <end position="768"/>
    </location>
</feature>
<dbReference type="Pfam" id="PF07859">
    <property type="entry name" value="Abhydrolase_3"/>
    <property type="match status" value="2"/>
</dbReference>
<reference evidence="6 7" key="1">
    <citation type="submission" date="2014-04" db="EMBL/GenBank/DDBJ databases">
        <authorList>
            <consortium name="DOE Joint Genome Institute"/>
            <person name="Kuo A."/>
            <person name="Girlanda M."/>
            <person name="Perotto S."/>
            <person name="Kohler A."/>
            <person name="Nagy L.G."/>
            <person name="Floudas D."/>
            <person name="Copeland A."/>
            <person name="Barry K.W."/>
            <person name="Cichocki N."/>
            <person name="Veneault-Fourrey C."/>
            <person name="LaButti K."/>
            <person name="Lindquist E.A."/>
            <person name="Lipzen A."/>
            <person name="Lundell T."/>
            <person name="Morin E."/>
            <person name="Murat C."/>
            <person name="Sun H."/>
            <person name="Tunlid A."/>
            <person name="Henrissat B."/>
            <person name="Grigoriev I.V."/>
            <person name="Hibbett D.S."/>
            <person name="Martin F."/>
            <person name="Nordberg H.P."/>
            <person name="Cantor M.N."/>
            <person name="Hua S.X."/>
        </authorList>
    </citation>
    <scope>NUCLEOTIDE SEQUENCE [LARGE SCALE GENOMIC DNA]</scope>
    <source>
        <strain evidence="6 7">MUT 4182</strain>
    </source>
</reference>
<dbReference type="InterPro" id="IPR033140">
    <property type="entry name" value="Lipase_GDXG_put_SER_AS"/>
</dbReference>
<evidence type="ECO:0000256" key="3">
    <source>
        <dbReference type="PROSITE-ProRule" id="PRU10038"/>
    </source>
</evidence>
<feature type="domain" description="Alpha/beta hydrolase fold-3" evidence="5">
    <location>
        <begin position="182"/>
        <end position="306"/>
    </location>
</feature>
<dbReference type="Proteomes" id="UP000054248">
    <property type="component" value="Unassembled WGS sequence"/>
</dbReference>
<dbReference type="Gene3D" id="3.40.50.1820">
    <property type="entry name" value="alpha/beta hydrolase"/>
    <property type="match status" value="2"/>
</dbReference>
<dbReference type="InterPro" id="IPR013094">
    <property type="entry name" value="AB_hydrolase_3"/>
</dbReference>
<dbReference type="PANTHER" id="PTHR48081:SF5">
    <property type="entry name" value="ALPHA_BETA HYDROLASE FOLD-3 DOMAIN-CONTAINING PROTEIN"/>
    <property type="match status" value="1"/>
</dbReference>
<dbReference type="SUPFAM" id="SSF53474">
    <property type="entry name" value="alpha/beta-Hydrolases"/>
    <property type="match status" value="1"/>
</dbReference>
<gene>
    <name evidence="6" type="ORF">M407DRAFT_3841</name>
</gene>
<dbReference type="InterPro" id="IPR050300">
    <property type="entry name" value="GDXG_lipolytic_enzyme"/>
</dbReference>
<feature type="region of interest" description="Disordered" evidence="4">
    <location>
        <begin position="326"/>
        <end position="441"/>
    </location>
</feature>
<dbReference type="PANTHER" id="PTHR48081">
    <property type="entry name" value="AB HYDROLASE SUPERFAMILY PROTEIN C4A8.06C"/>
    <property type="match status" value="1"/>
</dbReference>
<feature type="compositionally biased region" description="Polar residues" evidence="4">
    <location>
        <begin position="757"/>
        <end position="767"/>
    </location>
</feature>
<proteinExistence type="inferred from homology"/>